<evidence type="ECO:0000256" key="2">
    <source>
        <dbReference type="SAM" id="Coils"/>
    </source>
</evidence>
<dbReference type="Proteomes" id="UP000785679">
    <property type="component" value="Unassembled WGS sequence"/>
</dbReference>
<organism evidence="3 4">
    <name type="scientific">Halteria grandinella</name>
    <dbReference type="NCBI Taxonomy" id="5974"/>
    <lineage>
        <taxon>Eukaryota</taxon>
        <taxon>Sar</taxon>
        <taxon>Alveolata</taxon>
        <taxon>Ciliophora</taxon>
        <taxon>Intramacronucleata</taxon>
        <taxon>Spirotrichea</taxon>
        <taxon>Stichotrichia</taxon>
        <taxon>Sporadotrichida</taxon>
        <taxon>Halteriidae</taxon>
        <taxon>Halteria</taxon>
    </lineage>
</organism>
<keyword evidence="1 2" id="KW-0175">Coiled coil</keyword>
<keyword evidence="4" id="KW-1185">Reference proteome</keyword>
<comment type="caution">
    <text evidence="3">The sequence shown here is derived from an EMBL/GenBank/DDBJ whole genome shotgun (WGS) entry which is preliminary data.</text>
</comment>
<accession>A0A8J8T742</accession>
<proteinExistence type="predicted"/>
<feature type="coiled-coil region" evidence="2">
    <location>
        <begin position="313"/>
        <end position="462"/>
    </location>
</feature>
<reference evidence="3" key="1">
    <citation type="submission" date="2019-06" db="EMBL/GenBank/DDBJ databases">
        <authorList>
            <person name="Zheng W."/>
        </authorList>
    </citation>
    <scope>NUCLEOTIDE SEQUENCE</scope>
    <source>
        <strain evidence="3">QDHG01</strain>
    </source>
</reference>
<evidence type="ECO:0000313" key="4">
    <source>
        <dbReference type="Proteomes" id="UP000785679"/>
    </source>
</evidence>
<protein>
    <submittedName>
        <fullName evidence="3">Uncharacterized protein</fullName>
    </submittedName>
</protein>
<evidence type="ECO:0000313" key="3">
    <source>
        <dbReference type="EMBL" id="TNV83916.1"/>
    </source>
</evidence>
<sequence length="582" mass="68895">MRKNMNFSISENESARFLHNQVRKTYYEAPKAIEYDDENILAIEDDPAKELVVQKNPTDEDSTTISLPSPYHGNQLSMASTLSEYDEAKNLRGEFQKGLLSSVYDVKSYINAVKEDRKAIKLRPSAAASINAQIEKKRMEIHALMTEMKGTFSNIGRELKESFSELRANLGESKMQLQEVLGFDDAVKGFDLELVTDDNIDFLDIYAQFLGEEYFKMKENYQRAIATMSELFMLENERARMSAPIEYEQLCEQYDSNVIQRATAVHDTYIVQQGKSRDMYMERLALEFKENSTLQKADLDLIDAYLEHKRWFKQRSKALYRDWERDKKELRDKTVKMIEEEVEETKSRLMKDLELYRMESKKEKKHYKLEEKRKDYEEKMRIINEIEADKKRYEQEEQREKDRIAKMRAEEQKQLAQNFKQERAKLSAYEREQRERRDEEERERVMEQLRRNKDKIDEIQRKEMEKYEQLYQQKEMRQREGEIKQERLDKAVEKYAFRPQVEGDFDRLIAETTAREIRKVTVSDAADNVQLFKNPGYTTDGLMKDIRFKVSTALAEAGLQGTSYGQELLRGLGSKPEKSILI</sequence>
<dbReference type="EMBL" id="RRYP01003321">
    <property type="protein sequence ID" value="TNV83916.1"/>
    <property type="molecule type" value="Genomic_DNA"/>
</dbReference>
<dbReference type="AlphaFoldDB" id="A0A8J8T742"/>
<dbReference type="InterPro" id="IPR039902">
    <property type="entry name" value="CCDC148/CCDC112"/>
</dbReference>
<name>A0A8J8T742_HALGN</name>
<evidence type="ECO:0000256" key="1">
    <source>
        <dbReference type="ARBA" id="ARBA00023054"/>
    </source>
</evidence>
<gene>
    <name evidence="3" type="ORF">FGO68_gene7339</name>
</gene>
<dbReference type="PANTHER" id="PTHR21549:SF1">
    <property type="entry name" value="COILED-COIL DOMAIN-CONTAINING PROTEIN 148"/>
    <property type="match status" value="1"/>
</dbReference>
<dbReference type="OrthoDB" id="448087at2759"/>
<dbReference type="PANTHER" id="PTHR21549">
    <property type="entry name" value="MUTATED IN BLADDER CANCER 1"/>
    <property type="match status" value="1"/>
</dbReference>